<evidence type="ECO:0000259" key="4">
    <source>
        <dbReference type="Pfam" id="PF13458"/>
    </source>
</evidence>
<evidence type="ECO:0000256" key="2">
    <source>
        <dbReference type="ARBA" id="ARBA00022729"/>
    </source>
</evidence>
<dbReference type="InterPro" id="IPR006311">
    <property type="entry name" value="TAT_signal"/>
</dbReference>
<accession>A0A6J4HVR4</accession>
<evidence type="ECO:0000256" key="1">
    <source>
        <dbReference type="ARBA" id="ARBA00010062"/>
    </source>
</evidence>
<organism evidence="5">
    <name type="scientific">uncultured Craurococcus sp</name>
    <dbReference type="NCBI Taxonomy" id="1135998"/>
    <lineage>
        <taxon>Bacteria</taxon>
        <taxon>Pseudomonadati</taxon>
        <taxon>Pseudomonadota</taxon>
        <taxon>Alphaproteobacteria</taxon>
        <taxon>Acetobacterales</taxon>
        <taxon>Acetobacteraceae</taxon>
        <taxon>Craurococcus</taxon>
        <taxon>environmental samples</taxon>
    </lineage>
</organism>
<dbReference type="Pfam" id="PF13458">
    <property type="entry name" value="Peripla_BP_6"/>
    <property type="match status" value="1"/>
</dbReference>
<dbReference type="InterPro" id="IPR051010">
    <property type="entry name" value="BCAA_transport"/>
</dbReference>
<dbReference type="Gene3D" id="3.40.50.2300">
    <property type="match status" value="2"/>
</dbReference>
<evidence type="ECO:0000313" key="5">
    <source>
        <dbReference type="EMBL" id="CAA9234272.1"/>
    </source>
</evidence>
<keyword evidence="2" id="KW-0732">Signal</keyword>
<dbReference type="PROSITE" id="PS51318">
    <property type="entry name" value="TAT"/>
    <property type="match status" value="1"/>
</dbReference>
<proteinExistence type="inferred from homology"/>
<gene>
    <name evidence="5" type="ORF">AVDCRST_MAG27-2173</name>
</gene>
<name>A0A6J4HVR4_9PROT</name>
<sequence length="397" mass="42235">MTGIGRRGVLGAAGAVLAMPAVRAGAQGTGASQGVKIGLVAVQTGPQAALGTQLRDGFLQGLKHLDGKLGGLPAEVLVIDDELRPEVAVTKVRAAIERDRVDFVVGVVFSNILAAIIRPVTESGTFLISTNAGPSTLAGRGCNPFFFTTSYNNDQVHSVMGQAAQDSSYKRVFVLTPNYQAGRDAAAGFKSRFKGEVVDEVYVPLTQLDFSAELAKIAAAKPDAVFTFMPGGLGVNLVRQYRQAGLASIPFLSTFTVDEATLPAQGEAALGFYSAASWAPNMDNPANTKFVKDFETGYGYVPATYAAQAYDGAMLVDSAIRKVGGRLGDKDAVRAAIRAAQFQSVRGPFEFGANHYPVQDFWLCQVAKRADGKFQTETVRKVLSRDTDPYAAECRMR</sequence>
<dbReference type="PANTHER" id="PTHR30483">
    <property type="entry name" value="LEUCINE-SPECIFIC-BINDING PROTEIN"/>
    <property type="match status" value="1"/>
</dbReference>
<evidence type="ECO:0000256" key="3">
    <source>
        <dbReference type="ARBA" id="ARBA00022970"/>
    </source>
</evidence>
<dbReference type="InterPro" id="IPR028082">
    <property type="entry name" value="Peripla_BP_I"/>
</dbReference>
<reference evidence="5" key="1">
    <citation type="submission" date="2020-02" db="EMBL/GenBank/DDBJ databases">
        <authorList>
            <person name="Meier V. D."/>
        </authorList>
    </citation>
    <scope>NUCLEOTIDE SEQUENCE</scope>
    <source>
        <strain evidence="5">AVDCRST_MAG27</strain>
    </source>
</reference>
<dbReference type="AlphaFoldDB" id="A0A6J4HVR4"/>
<dbReference type="PANTHER" id="PTHR30483:SF6">
    <property type="entry name" value="PERIPLASMIC BINDING PROTEIN OF ABC TRANSPORTER FOR NATURAL AMINO ACIDS"/>
    <property type="match status" value="1"/>
</dbReference>
<feature type="domain" description="Leucine-binding protein" evidence="4">
    <location>
        <begin position="35"/>
        <end position="368"/>
    </location>
</feature>
<keyword evidence="3" id="KW-0813">Transport</keyword>
<dbReference type="CDD" id="cd06359">
    <property type="entry name" value="PBP1_Nba-like"/>
    <property type="match status" value="1"/>
</dbReference>
<protein>
    <submittedName>
        <fullName evidence="5">ABC transporter, substrate-binding protein (Cluster 4, leucine/isoleucine/valine/benzoate)</fullName>
    </submittedName>
</protein>
<dbReference type="SUPFAM" id="SSF53822">
    <property type="entry name" value="Periplasmic binding protein-like I"/>
    <property type="match status" value="1"/>
</dbReference>
<dbReference type="EMBL" id="CADCTD010000049">
    <property type="protein sequence ID" value="CAA9234272.1"/>
    <property type="molecule type" value="Genomic_DNA"/>
</dbReference>
<dbReference type="InterPro" id="IPR028081">
    <property type="entry name" value="Leu-bd"/>
</dbReference>
<keyword evidence="3" id="KW-0029">Amino-acid transport</keyword>
<dbReference type="GO" id="GO:0006865">
    <property type="term" value="P:amino acid transport"/>
    <property type="evidence" value="ECO:0007669"/>
    <property type="project" value="UniProtKB-KW"/>
</dbReference>
<comment type="similarity">
    <text evidence="1">Belongs to the leucine-binding protein family.</text>
</comment>